<dbReference type="RefSeq" id="XP_070892113.1">
    <property type="nucleotide sequence ID" value="XM_071047475.1"/>
</dbReference>
<dbReference type="Pfam" id="PF24883">
    <property type="entry name" value="NPHP3_N"/>
    <property type="match status" value="1"/>
</dbReference>
<protein>
    <submittedName>
        <fullName evidence="6">WD40-repeat-containing domain protein</fullName>
    </submittedName>
</protein>
<feature type="repeat" description="WD" evidence="3">
    <location>
        <begin position="965"/>
        <end position="998"/>
    </location>
</feature>
<comment type="caution">
    <text evidence="6">The sequence shown here is derived from an EMBL/GenBank/DDBJ whole genome shotgun (WGS) entry which is preliminary data.</text>
</comment>
<dbReference type="Gene3D" id="3.40.50.300">
    <property type="entry name" value="P-loop containing nucleotide triphosphate hydrolases"/>
    <property type="match status" value="1"/>
</dbReference>
<dbReference type="Proteomes" id="UP001610444">
    <property type="component" value="Unassembled WGS sequence"/>
</dbReference>
<dbReference type="PROSITE" id="PS50082">
    <property type="entry name" value="WD_REPEATS_2"/>
    <property type="match status" value="8"/>
</dbReference>
<evidence type="ECO:0000259" key="5">
    <source>
        <dbReference type="Pfam" id="PF24883"/>
    </source>
</evidence>
<dbReference type="Gene3D" id="2.130.10.10">
    <property type="entry name" value="YVTN repeat-like/Quinoprotein amine dehydrogenase"/>
    <property type="match status" value="4"/>
</dbReference>
<keyword evidence="1 3" id="KW-0853">WD repeat</keyword>
<dbReference type="SMART" id="SM00320">
    <property type="entry name" value="WD40"/>
    <property type="match status" value="13"/>
</dbReference>
<dbReference type="GeneID" id="98162639"/>
<evidence type="ECO:0000256" key="3">
    <source>
        <dbReference type="PROSITE-ProRule" id="PRU00221"/>
    </source>
</evidence>
<evidence type="ECO:0000313" key="7">
    <source>
        <dbReference type="Proteomes" id="UP001610444"/>
    </source>
</evidence>
<gene>
    <name evidence="6" type="ORF">BJX68DRAFT_273488</name>
</gene>
<dbReference type="InterPro" id="IPR036322">
    <property type="entry name" value="WD40_repeat_dom_sf"/>
</dbReference>
<accession>A0ABR4J8X4</accession>
<feature type="domain" description="Nephrocystin 3-like N-terminal" evidence="5">
    <location>
        <begin position="160"/>
        <end position="322"/>
    </location>
</feature>
<feature type="repeat" description="WD" evidence="3">
    <location>
        <begin position="1092"/>
        <end position="1135"/>
    </location>
</feature>
<dbReference type="EMBL" id="JBFXLR010000114">
    <property type="protein sequence ID" value="KAL2836496.1"/>
    <property type="molecule type" value="Genomic_DNA"/>
</dbReference>
<dbReference type="InterPro" id="IPR001680">
    <property type="entry name" value="WD40_rpt"/>
</dbReference>
<dbReference type="InterPro" id="IPR027417">
    <property type="entry name" value="P-loop_NTPase"/>
</dbReference>
<feature type="repeat" description="WD" evidence="3">
    <location>
        <begin position="1050"/>
        <end position="1091"/>
    </location>
</feature>
<feature type="repeat" description="WD" evidence="3">
    <location>
        <begin position="1181"/>
        <end position="1213"/>
    </location>
</feature>
<dbReference type="PROSITE" id="PS50294">
    <property type="entry name" value="WD_REPEATS_REGION"/>
    <property type="match status" value="8"/>
</dbReference>
<dbReference type="InterPro" id="IPR019775">
    <property type="entry name" value="WD40_repeat_CS"/>
</dbReference>
<feature type="chain" id="PRO_5045123763" evidence="4">
    <location>
        <begin position="22"/>
        <end position="1346"/>
    </location>
</feature>
<keyword evidence="2" id="KW-0677">Repeat</keyword>
<feature type="signal peptide" evidence="4">
    <location>
        <begin position="1"/>
        <end position="21"/>
    </location>
</feature>
<feature type="repeat" description="WD" evidence="3">
    <location>
        <begin position="748"/>
        <end position="789"/>
    </location>
</feature>
<evidence type="ECO:0000256" key="1">
    <source>
        <dbReference type="ARBA" id="ARBA00022574"/>
    </source>
</evidence>
<dbReference type="SUPFAM" id="SSF50978">
    <property type="entry name" value="WD40 repeat-like"/>
    <property type="match status" value="2"/>
</dbReference>
<keyword evidence="4" id="KW-0732">Signal</keyword>
<evidence type="ECO:0000313" key="6">
    <source>
        <dbReference type="EMBL" id="KAL2836496.1"/>
    </source>
</evidence>
<dbReference type="PROSITE" id="PS00678">
    <property type="entry name" value="WD_REPEATS_1"/>
    <property type="match status" value="4"/>
</dbReference>
<keyword evidence="7" id="KW-1185">Reference proteome</keyword>
<dbReference type="PANTHER" id="PTHR19848:SF8">
    <property type="entry name" value="F-BOX AND WD REPEAT DOMAIN CONTAINING 7"/>
    <property type="match status" value="1"/>
</dbReference>
<evidence type="ECO:0000256" key="4">
    <source>
        <dbReference type="SAM" id="SignalP"/>
    </source>
</evidence>
<dbReference type="PRINTS" id="PR00320">
    <property type="entry name" value="GPROTEINBRPT"/>
</dbReference>
<dbReference type="Pfam" id="PF00400">
    <property type="entry name" value="WD40"/>
    <property type="match status" value="9"/>
</dbReference>
<feature type="repeat" description="WD" evidence="3">
    <location>
        <begin position="876"/>
        <end position="907"/>
    </location>
</feature>
<dbReference type="SUPFAM" id="SSF52540">
    <property type="entry name" value="P-loop containing nucleoside triphosphate hydrolases"/>
    <property type="match status" value="1"/>
</dbReference>
<reference evidence="6 7" key="1">
    <citation type="submission" date="2024-07" db="EMBL/GenBank/DDBJ databases">
        <title>Section-level genome sequencing and comparative genomics of Aspergillus sections Usti and Cavernicolus.</title>
        <authorList>
            <consortium name="Lawrence Berkeley National Laboratory"/>
            <person name="Nybo J.L."/>
            <person name="Vesth T.C."/>
            <person name="Theobald S."/>
            <person name="Frisvad J.C."/>
            <person name="Larsen T.O."/>
            <person name="Kjaerboelling I."/>
            <person name="Rothschild-Mancinelli K."/>
            <person name="Lyhne E.K."/>
            <person name="Kogle M.E."/>
            <person name="Barry K."/>
            <person name="Clum A."/>
            <person name="Na H."/>
            <person name="Ledsgaard L."/>
            <person name="Lin J."/>
            <person name="Lipzen A."/>
            <person name="Kuo A."/>
            <person name="Riley R."/>
            <person name="Mondo S."/>
            <person name="LaButti K."/>
            <person name="Haridas S."/>
            <person name="Pangalinan J."/>
            <person name="Salamov A.A."/>
            <person name="Simmons B.A."/>
            <person name="Magnuson J.K."/>
            <person name="Chen J."/>
            <person name="Drula E."/>
            <person name="Henrissat B."/>
            <person name="Wiebenga A."/>
            <person name="Lubbers R.J."/>
            <person name="Gomes A.C."/>
            <person name="Macurrencykelacurrency M.R."/>
            <person name="Stajich J."/>
            <person name="Grigoriev I.V."/>
            <person name="Mortensen U.H."/>
            <person name="De vries R.P."/>
            <person name="Baker S.E."/>
            <person name="Andersen M.R."/>
        </authorList>
    </citation>
    <scope>NUCLEOTIDE SEQUENCE [LARGE SCALE GENOMIC DNA]</scope>
    <source>
        <strain evidence="6 7">CBS 756.74</strain>
    </source>
</reference>
<dbReference type="InterPro" id="IPR056884">
    <property type="entry name" value="NPHP3-like_N"/>
</dbReference>
<dbReference type="CDD" id="cd00200">
    <property type="entry name" value="WD40"/>
    <property type="match status" value="2"/>
</dbReference>
<evidence type="ECO:0000256" key="2">
    <source>
        <dbReference type="ARBA" id="ARBA00022737"/>
    </source>
</evidence>
<sequence length="1346" mass="150283">MDPGAITGLVVLAVQVASACGEYINEVKDASDQMGHLKNEVVLLQDILESLEKLQLETPGDQRKKLNPGPSSGTRVSVIKNAYRSLKWPLEKKNVMERVEQIRHYSITFSTAMQLEQNHTINRIAWEIDAQRLKIAQEAEIDFSEDTMQCLDGTRGELLDQVEEWAKSSQGKCLFWLSGAAGMGKSTISRTICQRLKDQKLLGGSFCFKHGETDRANAKRLFPTLAKQLADRVPSLKPEIQRAIHSEPSISDKAPLEQFNKLLLEPFQNVKVGKEVTLVLVIDALDECHADVAQNNVKTILRILPRIQAIKWVKLRFFLTSRPELVVRLGFKELKCDDLRNMKLDDALETARDISIFLHHSFENIRSDYGFSSSVKWPKREEMDILLDKTVPLFISAATLCRFIHNAPNPKRRLQDILADKTSYVSQMAATYLPILKQLLVGQSRRTIKDDVILPFKLIVGSIILLATPLSINTLSGLLGLEAEDIQMRLNQLHSVLNVPEDLDSAVRLFHLSFRDFLLDEETRDTDESEKFWIDKEEMHQTLTERCLRIMDGQLDKSISPQLIQQHPPSELQYACRYWTQHLAQCLDPTSALNDAISVLKVHFLHWMEAMSIMGLISEVIEAVNRLQSVSSKNEQTGVSEFLHDARRFVLKNRHIAEAAPSQLYLSALMFCPTSSIIRGLFANELTDWSLFPEAEEFWGAELQTLEGHADEVCSLCASWDGQRLASGCRDGTIKLWDSATGQLQQTLSGHSDIVRLVNFSHDNQLLVSASVDEIIKLWDATTGELQETFENHPTWLYTVVFSPDSQQLVSYSENGTMNMKIWEATERKPLQTLKERPGPVDSIAFSPDGQEVGSGLEEHTFKPLDFDLRQRLQTLGEESGSIGSVSFSPDGQKLASSSEDGIITLWVPTADTLRPVKKFQSRGPALLEFSPDGQKLAAASNGIVELWNIEKGVVEGTCDGRSHRPDEHGRITSLSFSPDGKHLAFDPFDKTIRVWDLTDDPPKILSGHTRRVTSFVFLPGCQQLASASEDRTIKIWDLTAGKTQQSTNEKSFSGSTRSIAFSPDGQQLASGLTDGTIKLWNLTTGEMKPIRNAHDDAVQSVAFSVKGYHRLVLASGSDTTIKLWDPKTGQKAWPLGQLNSAGVRSLGFLPDNRLVSGWSDGAIKVRNTKIWDITTSDMTIRAHDASVESISFTKDGLLVSGAYDGTCRLWDLARSADQPEQVFEGAVGDFDGSIRTISISPGDQQLAGSAPNGPTTVWNLNLSKDLKDPKDQRRQIHERHSNWVWSKSGAGISILDGQWLCLNGERKLWLPKQYRADCIATSHERIALGHPSGDVSFIMMPQAHG</sequence>
<organism evidence="6 7">
    <name type="scientific">Aspergillus pseudodeflectus</name>
    <dbReference type="NCBI Taxonomy" id="176178"/>
    <lineage>
        <taxon>Eukaryota</taxon>
        <taxon>Fungi</taxon>
        <taxon>Dikarya</taxon>
        <taxon>Ascomycota</taxon>
        <taxon>Pezizomycotina</taxon>
        <taxon>Eurotiomycetes</taxon>
        <taxon>Eurotiomycetidae</taxon>
        <taxon>Eurotiales</taxon>
        <taxon>Aspergillaceae</taxon>
        <taxon>Aspergillus</taxon>
        <taxon>Aspergillus subgen. Nidulantes</taxon>
    </lineage>
</organism>
<feature type="repeat" description="WD" evidence="3">
    <location>
        <begin position="706"/>
        <end position="747"/>
    </location>
</feature>
<feature type="repeat" description="WD" evidence="3">
    <location>
        <begin position="1006"/>
        <end position="1047"/>
    </location>
</feature>
<name>A0ABR4J8X4_9EURO</name>
<dbReference type="PANTHER" id="PTHR19848">
    <property type="entry name" value="WD40 REPEAT PROTEIN"/>
    <property type="match status" value="1"/>
</dbReference>
<proteinExistence type="predicted"/>
<dbReference type="InterPro" id="IPR015943">
    <property type="entry name" value="WD40/YVTN_repeat-like_dom_sf"/>
</dbReference>
<dbReference type="InterPro" id="IPR020472">
    <property type="entry name" value="WD40_PAC1"/>
</dbReference>